<dbReference type="Proteomes" id="UP000758611">
    <property type="component" value="Unassembled WGS sequence"/>
</dbReference>
<evidence type="ECO:0000313" key="4">
    <source>
        <dbReference type="Proteomes" id="UP000758611"/>
    </source>
</evidence>
<keyword evidence="2" id="KW-0472">Membrane</keyword>
<dbReference type="EMBL" id="JABZRE010000016">
    <property type="protein sequence ID" value="MBF1307129.1"/>
    <property type="molecule type" value="Genomic_DNA"/>
</dbReference>
<dbReference type="RefSeq" id="WP_278477817.1">
    <property type="nucleotide sequence ID" value="NZ_JABZRE010000016.1"/>
</dbReference>
<name>A0A930E4B4_9FIRM</name>
<evidence type="ECO:0000313" key="3">
    <source>
        <dbReference type="EMBL" id="MBF1307129.1"/>
    </source>
</evidence>
<sequence length="112" mass="12942">MSTENIVNENKVENEEDKTSQNNEVVTKSNNKSTFLKTLGYIFLFIVWSIFCLFLRAWSVVAGLPYDSIEFREKAPVLLAVTTFVYYATPIIWIFVPIIVILYIIVKTPDKK</sequence>
<feature type="transmembrane region" description="Helical" evidence="2">
    <location>
        <begin position="84"/>
        <end position="106"/>
    </location>
</feature>
<keyword evidence="2" id="KW-0812">Transmembrane</keyword>
<reference evidence="3" key="1">
    <citation type="submission" date="2020-04" db="EMBL/GenBank/DDBJ databases">
        <title>Deep metagenomics examines the oral microbiome during advanced dental caries in children, revealing novel taxa and co-occurrences with host molecules.</title>
        <authorList>
            <person name="Baker J.L."/>
            <person name="Morton J.T."/>
            <person name="Dinis M."/>
            <person name="Alvarez R."/>
            <person name="Tran N.C."/>
            <person name="Knight R."/>
            <person name="Edlund A."/>
        </authorList>
    </citation>
    <scope>NUCLEOTIDE SEQUENCE</scope>
    <source>
        <strain evidence="3">JCVI_23_bin.11</strain>
    </source>
</reference>
<proteinExistence type="predicted"/>
<comment type="caution">
    <text evidence="3">The sequence shown here is derived from an EMBL/GenBank/DDBJ whole genome shotgun (WGS) entry which is preliminary data.</text>
</comment>
<feature type="region of interest" description="Disordered" evidence="1">
    <location>
        <begin position="1"/>
        <end position="24"/>
    </location>
</feature>
<feature type="transmembrane region" description="Helical" evidence="2">
    <location>
        <begin position="38"/>
        <end position="64"/>
    </location>
</feature>
<gene>
    <name evidence="3" type="ORF">HXM94_05050</name>
</gene>
<evidence type="ECO:0000256" key="1">
    <source>
        <dbReference type="SAM" id="MobiDB-lite"/>
    </source>
</evidence>
<evidence type="ECO:0000256" key="2">
    <source>
        <dbReference type="SAM" id="Phobius"/>
    </source>
</evidence>
<dbReference type="AlphaFoldDB" id="A0A930E4B4"/>
<keyword evidence="2" id="KW-1133">Transmembrane helix</keyword>
<organism evidence="3 4">
    <name type="scientific">Parvimonas micra</name>
    <dbReference type="NCBI Taxonomy" id="33033"/>
    <lineage>
        <taxon>Bacteria</taxon>
        <taxon>Bacillati</taxon>
        <taxon>Bacillota</taxon>
        <taxon>Tissierellia</taxon>
        <taxon>Tissierellales</taxon>
        <taxon>Peptoniphilaceae</taxon>
        <taxon>Parvimonas</taxon>
    </lineage>
</organism>
<protein>
    <submittedName>
        <fullName evidence="3">Uncharacterized protein</fullName>
    </submittedName>
</protein>
<feature type="compositionally biased region" description="Basic and acidic residues" evidence="1">
    <location>
        <begin position="10"/>
        <end position="19"/>
    </location>
</feature>
<accession>A0A930E4B4</accession>